<dbReference type="PANTHER" id="PTHR45266">
    <property type="entry name" value="OXALOACETATE DECARBOXYLASE ALPHA CHAIN"/>
    <property type="match status" value="1"/>
</dbReference>
<dbReference type="PROSITE" id="PS50968">
    <property type="entry name" value="BIOTINYL_LIPOYL"/>
    <property type="match status" value="1"/>
</dbReference>
<gene>
    <name evidence="10" type="primary">accB</name>
</gene>
<dbReference type="EMBL" id="MH281629">
    <property type="protein sequence ID" value="AYR06246.1"/>
    <property type="molecule type" value="Genomic_DNA"/>
</dbReference>
<evidence type="ECO:0000256" key="8">
    <source>
        <dbReference type="RuleBase" id="RU364072"/>
    </source>
</evidence>
<keyword evidence="5 8" id="KW-0443">Lipid metabolism</keyword>
<evidence type="ECO:0000256" key="7">
    <source>
        <dbReference type="ARBA" id="ARBA00023267"/>
    </source>
</evidence>
<evidence type="ECO:0000259" key="9">
    <source>
        <dbReference type="PROSITE" id="PS50968"/>
    </source>
</evidence>
<keyword evidence="4 8" id="KW-0276">Fatty acid metabolism</keyword>
<keyword evidence="8 10" id="KW-0934">Plastid</keyword>
<dbReference type="GO" id="GO:0009317">
    <property type="term" value="C:acetyl-CoA carboxylase complex"/>
    <property type="evidence" value="ECO:0007669"/>
    <property type="project" value="InterPro"/>
</dbReference>
<dbReference type="UniPathway" id="UPA00094"/>
<dbReference type="PANTHER" id="PTHR45266:SF3">
    <property type="entry name" value="OXALOACETATE DECARBOXYLASE ALPHA CHAIN"/>
    <property type="match status" value="1"/>
</dbReference>
<evidence type="ECO:0000256" key="3">
    <source>
        <dbReference type="ARBA" id="ARBA00022516"/>
    </source>
</evidence>
<evidence type="ECO:0000256" key="6">
    <source>
        <dbReference type="ARBA" id="ARBA00023160"/>
    </source>
</evidence>
<organism evidence="10">
    <name type="scientific">Renouxia sp</name>
    <dbReference type="NCBI Taxonomy" id="2485823"/>
    <lineage>
        <taxon>Eukaryota</taxon>
        <taxon>Rhodophyta</taxon>
        <taxon>Florideophyceae</taxon>
        <taxon>Corallinophycidae</taxon>
        <taxon>Rhodogorgonales</taxon>
        <taxon>Rhodogorgonaceae</taxon>
        <taxon>Renouxia</taxon>
    </lineage>
</organism>
<keyword evidence="8" id="KW-0150">Chloroplast</keyword>
<protein>
    <recommendedName>
        <fullName evidence="2 8">Biotin carboxyl carrier protein of acetyl-CoA carboxylase</fullName>
    </recommendedName>
</protein>
<evidence type="ECO:0000256" key="1">
    <source>
        <dbReference type="ARBA" id="ARBA00005194"/>
    </source>
</evidence>
<evidence type="ECO:0000256" key="2">
    <source>
        <dbReference type="ARBA" id="ARBA00017562"/>
    </source>
</evidence>
<comment type="function">
    <text evidence="8">This protein is a component of the acetyl coenzyme A carboxylase complex; first, biotin carboxylase catalyzes the carboxylation of the carrier protein and then the transcarboxylase transfers the carboxyl group to form malonyl-CoA.</text>
</comment>
<dbReference type="PRINTS" id="PR01071">
    <property type="entry name" value="ACOABIOTINCC"/>
</dbReference>
<proteinExistence type="predicted"/>
<dbReference type="CDD" id="cd06850">
    <property type="entry name" value="biotinyl_domain"/>
    <property type="match status" value="1"/>
</dbReference>
<dbReference type="GO" id="GO:0006633">
    <property type="term" value="P:fatty acid biosynthetic process"/>
    <property type="evidence" value="ECO:0007669"/>
    <property type="project" value="UniProtKB-UniPathway"/>
</dbReference>
<sequence>MKFKIHELKSFLSSINKLDIANVNIQSKQLKLVINTNKIINDRPTISTNTSKNKHLDNNQDKFNAKTKTQKIINESDANIYFTIVSPMIGTFYRSPAPSEPPFIEINDIVQVNQTVCIIEAMKLMNEIDSEISGQIVEILVQDGDIVDCGQALMKVKPH</sequence>
<feature type="domain" description="Lipoyl-binding" evidence="9">
    <location>
        <begin position="81"/>
        <end position="157"/>
    </location>
</feature>
<dbReference type="InterPro" id="IPR000089">
    <property type="entry name" value="Biotin_lipoyl"/>
</dbReference>
<dbReference type="AlphaFoldDB" id="A0A3G3MHD5"/>
<dbReference type="Pfam" id="PF00364">
    <property type="entry name" value="Biotin_lipoyl"/>
    <property type="match status" value="1"/>
</dbReference>
<keyword evidence="6 8" id="KW-0275">Fatty acid biosynthesis</keyword>
<keyword evidence="7 8" id="KW-0092">Biotin</keyword>
<dbReference type="PROSITE" id="PS00188">
    <property type="entry name" value="BIOTIN"/>
    <property type="match status" value="1"/>
</dbReference>
<keyword evidence="3 8" id="KW-0444">Lipid biosynthesis</keyword>
<comment type="pathway">
    <text evidence="1 8">Lipid metabolism; fatty acid biosynthesis.</text>
</comment>
<dbReference type="InterPro" id="IPR001249">
    <property type="entry name" value="AcCoA_biotinCC"/>
</dbReference>
<dbReference type="Gene3D" id="2.40.50.100">
    <property type="match status" value="1"/>
</dbReference>
<dbReference type="GO" id="GO:0009507">
    <property type="term" value="C:chloroplast"/>
    <property type="evidence" value="ECO:0007669"/>
    <property type="project" value="UniProtKB-SubCell"/>
</dbReference>
<dbReference type="NCBIfam" id="TIGR00531">
    <property type="entry name" value="BCCP"/>
    <property type="match status" value="1"/>
</dbReference>
<evidence type="ECO:0000313" key="10">
    <source>
        <dbReference type="EMBL" id="AYR06246.1"/>
    </source>
</evidence>
<comment type="subcellular location">
    <subcellularLocation>
        <location evidence="8">Plastid</location>
        <location evidence="8">Chloroplast</location>
    </subcellularLocation>
</comment>
<dbReference type="InterPro" id="IPR050709">
    <property type="entry name" value="Biotin_Carboxyl_Carrier/Decarb"/>
</dbReference>
<evidence type="ECO:0000256" key="4">
    <source>
        <dbReference type="ARBA" id="ARBA00022832"/>
    </source>
</evidence>
<accession>A0A3G3MHD5</accession>
<dbReference type="InterPro" id="IPR011053">
    <property type="entry name" value="Single_hybrid_motif"/>
</dbReference>
<dbReference type="GO" id="GO:0003989">
    <property type="term" value="F:acetyl-CoA carboxylase activity"/>
    <property type="evidence" value="ECO:0007669"/>
    <property type="project" value="InterPro"/>
</dbReference>
<reference evidence="10" key="1">
    <citation type="journal article" date="2018" name="Genome Biol. Evol.">
        <title>Mitochondrial and Plastid Genomes from Coralline Red Algae Provide Insights into the Incongruent Evolutionary Histories of Organelles.</title>
        <authorList>
            <person name="Lee J."/>
            <person name="Song H.J."/>
            <person name="In Park S."/>
            <person name="Lee Y.M."/>
            <person name="Jeong S.Y."/>
            <person name="Oh Cho T."/>
            <person name="Kim J.H."/>
            <person name="Choi H.G."/>
            <person name="Choi C.G."/>
            <person name="Nelson W.A."/>
            <person name="Fredericq S."/>
            <person name="Bhattacharya D."/>
            <person name="Su Yoon H."/>
        </authorList>
    </citation>
    <scope>NUCLEOTIDE SEQUENCE</scope>
</reference>
<dbReference type="InterPro" id="IPR001882">
    <property type="entry name" value="Biotin_BS"/>
</dbReference>
<geneLocation type="plastid" evidence="10"/>
<dbReference type="SUPFAM" id="SSF51230">
    <property type="entry name" value="Single hybrid motif"/>
    <property type="match status" value="1"/>
</dbReference>
<name>A0A3G3MHD5_9FLOR</name>
<evidence type="ECO:0000256" key="5">
    <source>
        <dbReference type="ARBA" id="ARBA00023098"/>
    </source>
</evidence>